<dbReference type="RefSeq" id="WP_140619554.1">
    <property type="nucleotide sequence ID" value="NZ_VFRQ01000002.1"/>
</dbReference>
<dbReference type="PROSITE" id="PS51257">
    <property type="entry name" value="PROKAR_LIPOPROTEIN"/>
    <property type="match status" value="1"/>
</dbReference>
<dbReference type="AlphaFoldDB" id="A0A501WD64"/>
<evidence type="ECO:0000313" key="2">
    <source>
        <dbReference type="EMBL" id="TPE45141.1"/>
    </source>
</evidence>
<dbReference type="EMBL" id="VFRQ01000002">
    <property type="protein sequence ID" value="TPE45141.1"/>
    <property type="molecule type" value="Genomic_DNA"/>
</dbReference>
<evidence type="ECO:0000256" key="1">
    <source>
        <dbReference type="SAM" id="MobiDB-lite"/>
    </source>
</evidence>
<gene>
    <name evidence="2" type="ORF">FJM65_03610</name>
</gene>
<dbReference type="Proteomes" id="UP000316727">
    <property type="component" value="Unassembled WGS sequence"/>
</dbReference>
<proteinExistence type="predicted"/>
<feature type="region of interest" description="Disordered" evidence="1">
    <location>
        <begin position="23"/>
        <end position="51"/>
    </location>
</feature>
<comment type="caution">
    <text evidence="2">The sequence shown here is derived from an EMBL/GenBank/DDBJ whole genome shotgun (WGS) entry which is preliminary data.</text>
</comment>
<protein>
    <submittedName>
        <fullName evidence="2">Uncharacterized protein</fullName>
    </submittedName>
</protein>
<reference evidence="2 3" key="1">
    <citation type="submission" date="2019-06" db="EMBL/GenBank/DDBJ databases">
        <title>A novel bacterium of genus Pontibacter, isolated from marine sediment.</title>
        <authorList>
            <person name="Huang H."/>
            <person name="Mo K."/>
            <person name="Hu Y."/>
        </authorList>
    </citation>
    <scope>NUCLEOTIDE SEQUENCE [LARGE SCALE GENOMIC DNA]</scope>
    <source>
        <strain evidence="2 3">HB172049</strain>
    </source>
</reference>
<accession>A0A501WD64</accession>
<feature type="compositionally biased region" description="Low complexity" evidence="1">
    <location>
        <begin position="23"/>
        <end position="42"/>
    </location>
</feature>
<dbReference type="OrthoDB" id="1494315at2"/>
<keyword evidence="3" id="KW-1185">Reference proteome</keyword>
<organism evidence="2 3">
    <name type="scientific">Pontibacter mangrovi</name>
    <dbReference type="NCBI Taxonomy" id="2589816"/>
    <lineage>
        <taxon>Bacteria</taxon>
        <taxon>Pseudomonadati</taxon>
        <taxon>Bacteroidota</taxon>
        <taxon>Cytophagia</taxon>
        <taxon>Cytophagales</taxon>
        <taxon>Hymenobacteraceae</taxon>
        <taxon>Pontibacter</taxon>
    </lineage>
</organism>
<name>A0A501WD64_9BACT</name>
<evidence type="ECO:0000313" key="3">
    <source>
        <dbReference type="Proteomes" id="UP000316727"/>
    </source>
</evidence>
<sequence length="214" mass="23204">MKHTLYVILCLALLSCQNQENQNEQTTPVTTPAPDTAAAVAQPAPPPTPDPAYLIKPGESIGKIELGMPGTNLAKILGEPDSTDAAMGKALLFWVDGQEYVALYTVADFGGKDERPKVQQVQVTSPAFKTADGIGTGKALPEIRRTYSGLQPLAYYQNAQQQQVYIFDDRQQGIAFEVTLPDSTCTAITIHPKGESMTDAYLPLHPDMTRIGRQ</sequence>